<gene>
    <name evidence="2" type="ORF">UFOVP1376_13</name>
    <name evidence="3" type="ORF">UFOVP1623_50</name>
</gene>
<name>A0A6J5S1U5_9CAUD</name>
<feature type="transmembrane region" description="Helical" evidence="1">
    <location>
        <begin position="197"/>
        <end position="218"/>
    </location>
</feature>
<keyword evidence="1" id="KW-0472">Membrane</keyword>
<evidence type="ECO:0000313" key="3">
    <source>
        <dbReference type="EMBL" id="CAB4220853.1"/>
    </source>
</evidence>
<protein>
    <submittedName>
        <fullName evidence="2">Virion protein</fullName>
    </submittedName>
</protein>
<reference evidence="2" key="1">
    <citation type="submission" date="2020-05" db="EMBL/GenBank/DDBJ databases">
        <authorList>
            <person name="Chiriac C."/>
            <person name="Salcher M."/>
            <person name="Ghai R."/>
            <person name="Kavagutti S V."/>
        </authorList>
    </citation>
    <scope>NUCLEOTIDE SEQUENCE</scope>
</reference>
<keyword evidence="1" id="KW-1133">Transmembrane helix</keyword>
<evidence type="ECO:0000256" key="1">
    <source>
        <dbReference type="SAM" id="Phobius"/>
    </source>
</evidence>
<accession>A0A6J5S1U5</accession>
<sequence length="226" mass="24293">MIARGLRLSNPGNIRLGGAKWQGLADDQPDPDFCTFKSPQFGIRAMCRILLTYNGRGISTVRGIINTWAPPVENDTEAYINDVAHKCQVSADDVLDVDSADVMRPLVKAIIFHENGSCPYTDAVIDDAMRLAGISDIAPKPITQSNTFKASTVTTIGGATAAITETVRQVQDVNDTVSTVHETANQSLGLLHMLVHMGPWIALALVIAGTIGIGYSVYKRSRNLGV</sequence>
<proteinExistence type="predicted"/>
<dbReference type="EMBL" id="LR797312">
    <property type="protein sequence ID" value="CAB4202397.1"/>
    <property type="molecule type" value="Genomic_DNA"/>
</dbReference>
<keyword evidence="1" id="KW-0812">Transmembrane</keyword>
<dbReference type="EMBL" id="LR797491">
    <property type="protein sequence ID" value="CAB4220853.1"/>
    <property type="molecule type" value="Genomic_DNA"/>
</dbReference>
<organism evidence="2">
    <name type="scientific">uncultured Caudovirales phage</name>
    <dbReference type="NCBI Taxonomy" id="2100421"/>
    <lineage>
        <taxon>Viruses</taxon>
        <taxon>Duplodnaviria</taxon>
        <taxon>Heunggongvirae</taxon>
        <taxon>Uroviricota</taxon>
        <taxon>Caudoviricetes</taxon>
        <taxon>Peduoviridae</taxon>
        <taxon>Maltschvirus</taxon>
        <taxon>Maltschvirus maltsch</taxon>
    </lineage>
</organism>
<evidence type="ECO:0000313" key="2">
    <source>
        <dbReference type="EMBL" id="CAB4202397.1"/>
    </source>
</evidence>